<dbReference type="RefSeq" id="WP_023786146.1">
    <property type="nucleotide sequence ID" value="NC_022997.1"/>
</dbReference>
<feature type="transmembrane region" description="Helical" evidence="1">
    <location>
        <begin position="120"/>
        <end position="140"/>
    </location>
</feature>
<feature type="transmembrane region" description="Helical" evidence="1">
    <location>
        <begin position="60"/>
        <end position="82"/>
    </location>
</feature>
<keyword evidence="3" id="KW-1185">Reference proteome</keyword>
<proteinExistence type="predicted"/>
<dbReference type="Proteomes" id="UP000018542">
    <property type="component" value="Chromosome"/>
</dbReference>
<evidence type="ECO:0000256" key="1">
    <source>
        <dbReference type="SAM" id="Phobius"/>
    </source>
</evidence>
<keyword evidence="1" id="KW-0812">Transmembrane</keyword>
<evidence type="ECO:0000313" key="2">
    <source>
        <dbReference type="EMBL" id="AHB49903.1"/>
    </source>
</evidence>
<dbReference type="HOGENOM" id="CLU_1203521_0_0_5"/>
<dbReference type="EMBL" id="CP006912">
    <property type="protein sequence ID" value="AHB49903.1"/>
    <property type="molecule type" value="Genomic_DNA"/>
</dbReference>
<accession>V5SH92</accession>
<keyword evidence="1" id="KW-1133">Transmembrane helix</keyword>
<dbReference type="KEGG" id="hni:W911_03665"/>
<dbReference type="AlphaFoldDB" id="V5SH92"/>
<sequence length="230" mass="24365">MQFAAYEGGNLALVASENNKADAVSNAVIFGQTPEAMAAFSFAAMSGCLFAFDPMKSPNFLLLAGLSGLAGGLFLASAGFTLSGGAVALSSLEMARGGYHVLEQHFQRTKRQSVAADLRISSGLATIMGISVYAWAVSAVTRRSATAKRILDDRPLLTSSAIKAPMRFDMIGQSLLRGEWVTAAVGTSWLIGDGLVALNDTRLKARLKLTMRPAIRQLVRSELPSCHGPR</sequence>
<protein>
    <submittedName>
        <fullName evidence="2">Uncharacterized protein</fullName>
    </submittedName>
</protein>
<keyword evidence="1" id="KW-0472">Membrane</keyword>
<organism evidence="2 3">
    <name type="scientific">Hyphomicrobium nitrativorans NL23</name>
    <dbReference type="NCBI Taxonomy" id="1029756"/>
    <lineage>
        <taxon>Bacteria</taxon>
        <taxon>Pseudomonadati</taxon>
        <taxon>Pseudomonadota</taxon>
        <taxon>Alphaproteobacteria</taxon>
        <taxon>Hyphomicrobiales</taxon>
        <taxon>Hyphomicrobiaceae</taxon>
        <taxon>Hyphomicrobium</taxon>
    </lineage>
</organism>
<gene>
    <name evidence="2" type="ORF">W911_03665</name>
</gene>
<dbReference type="PATRIC" id="fig|1029756.8.peg.767"/>
<reference evidence="2 3" key="1">
    <citation type="journal article" date="2014" name="Genome Announc.">
        <title>Complete Genome Sequence of Hyphomicrobium nitrativorans Strain NL23, a Denitrifying Bacterium Isolated from Biofilm of a Methanol-Fed Denitrification System Treating Seawater at the Montreal Biodome.</title>
        <authorList>
            <person name="Martineau C."/>
            <person name="Villeneuve C."/>
            <person name="Mauffrey F."/>
            <person name="Villemur R."/>
        </authorList>
    </citation>
    <scope>NUCLEOTIDE SEQUENCE [LARGE SCALE GENOMIC DNA]</scope>
    <source>
        <strain evidence="2">NL23</strain>
    </source>
</reference>
<evidence type="ECO:0000313" key="3">
    <source>
        <dbReference type="Proteomes" id="UP000018542"/>
    </source>
</evidence>
<name>V5SH92_9HYPH</name>